<dbReference type="InterPro" id="IPR000477">
    <property type="entry name" value="RT_dom"/>
</dbReference>
<dbReference type="EMBL" id="GEBQ01008234">
    <property type="protein sequence ID" value="JAT31743.1"/>
    <property type="molecule type" value="Transcribed_RNA"/>
</dbReference>
<dbReference type="Pfam" id="PF00078">
    <property type="entry name" value="RVT_1"/>
    <property type="match status" value="1"/>
</dbReference>
<dbReference type="InterPro" id="IPR043502">
    <property type="entry name" value="DNA/RNA_pol_sf"/>
</dbReference>
<dbReference type="PANTHER" id="PTHR33332">
    <property type="entry name" value="REVERSE TRANSCRIPTASE DOMAIN-CONTAINING PROTEIN"/>
    <property type="match status" value="1"/>
</dbReference>
<evidence type="ECO:0000259" key="1">
    <source>
        <dbReference type="PROSITE" id="PS50878"/>
    </source>
</evidence>
<dbReference type="GO" id="GO:0071897">
    <property type="term" value="P:DNA biosynthetic process"/>
    <property type="evidence" value="ECO:0007669"/>
    <property type="project" value="UniProtKB-ARBA"/>
</dbReference>
<sequence>MGNIKIGVPQGSILGPLLFLLYVNDLPKNISDKLILYADDTTAIVTANTPDELDIKVKQTMNTLLNWFEINGLKLNQAKTQLVRFYTPQSRENFSREISFQALTISLCKNAKFLGIELDSKFSWATCIENIIKKLNPAVYQMLVLRNIVDLQTRKIIYYAYFYSIVQYGIEFWGIASDVEKIFKAQKKFLRVMTFASRRSSCKPIFKDLQILTIPSLYILKTLLLVKSNLNVLNEENCYHTYNTRHKQNFQYPIHRLKLVEKTPMYMGKKLFNKLPVEYKLLINKSSFKSSLTTFLLNKNYYSVKEY</sequence>
<feature type="non-terminal residue" evidence="3">
    <location>
        <position position="307"/>
    </location>
</feature>
<reference evidence="3" key="1">
    <citation type="submission" date="2015-11" db="EMBL/GenBank/DDBJ databases">
        <title>De novo transcriptome assembly of four potential Pierce s Disease insect vectors from Arizona vineyards.</title>
        <authorList>
            <person name="Tassone E.E."/>
        </authorList>
    </citation>
    <scope>NUCLEOTIDE SEQUENCE</scope>
</reference>
<accession>A0A1B6M770</accession>
<feature type="domain" description="Reverse transcriptase" evidence="1">
    <location>
        <begin position="1"/>
        <end position="118"/>
    </location>
</feature>
<dbReference type="EMBL" id="GEBQ01028818">
    <property type="protein sequence ID" value="JAT11159.1"/>
    <property type="molecule type" value="Transcribed_RNA"/>
</dbReference>
<protein>
    <recommendedName>
        <fullName evidence="1">Reverse transcriptase domain-containing protein</fullName>
    </recommendedName>
</protein>
<dbReference type="AlphaFoldDB" id="A0A1B6M770"/>
<dbReference type="PROSITE" id="PS50878">
    <property type="entry name" value="RT_POL"/>
    <property type="match status" value="1"/>
</dbReference>
<dbReference type="SUPFAM" id="SSF56672">
    <property type="entry name" value="DNA/RNA polymerases"/>
    <property type="match status" value="1"/>
</dbReference>
<evidence type="ECO:0000313" key="2">
    <source>
        <dbReference type="EMBL" id="JAT11159.1"/>
    </source>
</evidence>
<organism evidence="3">
    <name type="scientific">Graphocephala atropunctata</name>
    <dbReference type="NCBI Taxonomy" id="36148"/>
    <lineage>
        <taxon>Eukaryota</taxon>
        <taxon>Metazoa</taxon>
        <taxon>Ecdysozoa</taxon>
        <taxon>Arthropoda</taxon>
        <taxon>Hexapoda</taxon>
        <taxon>Insecta</taxon>
        <taxon>Pterygota</taxon>
        <taxon>Neoptera</taxon>
        <taxon>Paraneoptera</taxon>
        <taxon>Hemiptera</taxon>
        <taxon>Auchenorrhyncha</taxon>
        <taxon>Membracoidea</taxon>
        <taxon>Cicadellidae</taxon>
        <taxon>Cicadellinae</taxon>
        <taxon>Cicadellini</taxon>
        <taxon>Graphocephala</taxon>
    </lineage>
</organism>
<proteinExistence type="predicted"/>
<name>A0A1B6M770_9HEMI</name>
<gene>
    <name evidence="2" type="ORF">g.40322</name>
    <name evidence="3" type="ORF">g.40325</name>
</gene>
<evidence type="ECO:0000313" key="3">
    <source>
        <dbReference type="EMBL" id="JAT31743.1"/>
    </source>
</evidence>